<keyword evidence="1" id="KW-1133">Transmembrane helix</keyword>
<dbReference type="AlphaFoldDB" id="A0A9P3L9C5"/>
<comment type="caution">
    <text evidence="3">The sequence shown here is derived from an EMBL/GenBank/DDBJ whole genome shotgun (WGS) entry which is preliminary data.</text>
</comment>
<keyword evidence="4" id="KW-1185">Reference proteome</keyword>
<feature type="transmembrane region" description="Helical" evidence="1">
    <location>
        <begin position="53"/>
        <end position="76"/>
    </location>
</feature>
<keyword evidence="1" id="KW-0812">Transmembrane</keyword>
<evidence type="ECO:0000256" key="1">
    <source>
        <dbReference type="SAM" id="Phobius"/>
    </source>
</evidence>
<reference evidence="3 4" key="1">
    <citation type="submission" date="2021-08" db="EMBL/GenBank/DDBJ databases">
        <title>Draft Genome Sequence of Phanerochaete sordida strain YK-624.</title>
        <authorList>
            <person name="Mori T."/>
            <person name="Dohra H."/>
            <person name="Suzuki T."/>
            <person name="Kawagishi H."/>
            <person name="Hirai H."/>
        </authorList>
    </citation>
    <scope>NUCLEOTIDE SEQUENCE [LARGE SCALE GENOMIC DNA]</scope>
    <source>
        <strain evidence="3 4">YK-624</strain>
    </source>
</reference>
<dbReference type="InterPro" id="IPR018620">
    <property type="entry name" value="Ubiquitin3-bd_protein_But2_C"/>
</dbReference>
<dbReference type="Pfam" id="PF09792">
    <property type="entry name" value="But2"/>
    <property type="match status" value="1"/>
</dbReference>
<evidence type="ECO:0000313" key="3">
    <source>
        <dbReference type="EMBL" id="GJE86379.1"/>
    </source>
</evidence>
<organism evidence="3 4">
    <name type="scientific">Phanerochaete sordida</name>
    <dbReference type="NCBI Taxonomy" id="48140"/>
    <lineage>
        <taxon>Eukaryota</taxon>
        <taxon>Fungi</taxon>
        <taxon>Dikarya</taxon>
        <taxon>Basidiomycota</taxon>
        <taxon>Agaricomycotina</taxon>
        <taxon>Agaricomycetes</taxon>
        <taxon>Polyporales</taxon>
        <taxon>Phanerochaetaceae</taxon>
        <taxon>Phanerochaete</taxon>
    </lineage>
</organism>
<protein>
    <recommendedName>
        <fullName evidence="2">Ubiquitin 3 binding protein But2 C-terminal domain-containing protein</fullName>
    </recommendedName>
</protein>
<dbReference type="Proteomes" id="UP000703269">
    <property type="component" value="Unassembled WGS sequence"/>
</dbReference>
<sequence length="295" mass="32510">MHSDSSQEGIPLMVRDEYVHDFHQGVAHVHAQPFKLEDDLDELGPAPRRSSRWAILLALACAVTALSLVFNAVTFVRSTSARSSRAAEKLDTSKLRRPSLYLGLERVPELLQEHQSPVSHDEPSSAPAGWPSRVARVNSAYPQHAFPQDGWVVLTEQDRTIMDFDAIAGKPGQRCTLRAFFPTRRELRDKLLTMERDDGVAPDPAIRFTARTLSPLDISDVTWNTRPSATRLVDMPLTLTAAFGHNQSTVAFPCPTSGTLRVEAMCIGGGCRVEYDASPGLVNVDPLLGIQLIYV</sequence>
<feature type="domain" description="Ubiquitin 3 binding protein But2 C-terminal" evidence="2">
    <location>
        <begin position="131"/>
        <end position="263"/>
    </location>
</feature>
<evidence type="ECO:0000313" key="4">
    <source>
        <dbReference type="Proteomes" id="UP000703269"/>
    </source>
</evidence>
<proteinExistence type="predicted"/>
<evidence type="ECO:0000259" key="2">
    <source>
        <dbReference type="Pfam" id="PF09792"/>
    </source>
</evidence>
<gene>
    <name evidence="3" type="ORF">PsYK624_024590</name>
</gene>
<dbReference type="OrthoDB" id="2794441at2759"/>
<name>A0A9P3L9C5_9APHY</name>
<keyword evidence="1" id="KW-0472">Membrane</keyword>
<dbReference type="EMBL" id="BPQB01000004">
    <property type="protein sequence ID" value="GJE86379.1"/>
    <property type="molecule type" value="Genomic_DNA"/>
</dbReference>
<accession>A0A9P3L9C5</accession>